<dbReference type="CDD" id="cd01948">
    <property type="entry name" value="EAL"/>
    <property type="match status" value="1"/>
</dbReference>
<evidence type="ECO:0000313" key="5">
    <source>
        <dbReference type="Proteomes" id="UP000056090"/>
    </source>
</evidence>
<dbReference type="InterPro" id="IPR029787">
    <property type="entry name" value="Nucleotide_cyclase"/>
</dbReference>
<dbReference type="PROSITE" id="PS50883">
    <property type="entry name" value="EAL"/>
    <property type="match status" value="1"/>
</dbReference>
<sequence length="644" mass="71565">MKLSNQLSISLLIFLLAVFIGSFLINVKLTREYVNEQLATHAQDTATSLGLSISPYVSEDGGLPIAETMINAIFDSGYYQTILLTDLDGKPVIVRENPNKIDTVPTWFTNVVEVTPPTKETNLTDGWNMSGYLAVKSHPGLANEKLWESITQSAIMFSAAFVVAYIVLFFIIRAITKPLSIVISKITDIQQLEFSQIEYKPFTKELSFIVAAVNKLSHSVESMFKELSQKAEQFKAIAFEDYVTGLLNRNAFKRHLNALLSSSATGENGYLIVIRLAQLAHINNMKGASEGDEYLKRAANVLRKLVTRYDDKANCFRVSGADFAICMEGIPQAECAQRVEELTQQLTAVDMLKDGSKVVWVGGTEFSNGEIFSDVMEKADSALLAATKLDRCWQLASKLSYIQSNTEWRARLNGIIAHQNADIFIQPILNMTNNEAIYCEAFARFKDLSNDAYIPMSQLIPASERLNLIPQVDTLVTTLIVRKLHTSDLTIAVNLSAASVCDDEFVKWLKDYLADNKIVSSRLVFEIEDDALIHNKRAVIDFAKIVRSVGAKITIEHFGANLASLTGLRAIHPDFVKISGNLTKEINESSDNQLFISSLVSIATSLQIGVISELVESEDESNTLTSLKVTNQQGYFHARPEIWK</sequence>
<dbReference type="InterPro" id="IPR035919">
    <property type="entry name" value="EAL_sf"/>
</dbReference>
<dbReference type="EMBL" id="CP008849">
    <property type="protein sequence ID" value="AIF98645.1"/>
    <property type="molecule type" value="Genomic_DNA"/>
</dbReference>
<dbReference type="PANTHER" id="PTHR33121:SF79">
    <property type="entry name" value="CYCLIC DI-GMP PHOSPHODIESTERASE PDED-RELATED"/>
    <property type="match status" value="1"/>
</dbReference>
<dbReference type="Gene3D" id="3.30.70.270">
    <property type="match status" value="1"/>
</dbReference>
<dbReference type="SMART" id="SM00267">
    <property type="entry name" value="GGDEF"/>
    <property type="match status" value="1"/>
</dbReference>
<proteinExistence type="predicted"/>
<evidence type="ECO:0000313" key="4">
    <source>
        <dbReference type="EMBL" id="AIF98645.1"/>
    </source>
</evidence>
<dbReference type="AlphaFoldDB" id="A0A075P172"/>
<dbReference type="InterPro" id="IPR000160">
    <property type="entry name" value="GGDEF_dom"/>
</dbReference>
<dbReference type="RefSeq" id="WP_044056817.1">
    <property type="nucleotide sequence ID" value="NZ_CAJXAX010000016.1"/>
</dbReference>
<evidence type="ECO:0000259" key="2">
    <source>
        <dbReference type="PROSITE" id="PS50883"/>
    </source>
</evidence>
<feature type="transmembrane region" description="Helical" evidence="1">
    <location>
        <begin position="6"/>
        <end position="27"/>
    </location>
</feature>
<dbReference type="InterPro" id="IPR042461">
    <property type="entry name" value="LapD_MoxY_peri_C"/>
</dbReference>
<keyword evidence="1" id="KW-1133">Transmembrane helix</keyword>
<keyword evidence="1" id="KW-0472">Membrane</keyword>
<keyword evidence="5" id="KW-1185">Reference proteome</keyword>
<dbReference type="SMART" id="SM00052">
    <property type="entry name" value="EAL"/>
    <property type="match status" value="1"/>
</dbReference>
<protein>
    <submittedName>
        <fullName evidence="4">Diguanylate cyclase</fullName>
    </submittedName>
</protein>
<dbReference type="KEGG" id="aal:EP13_08100"/>
<dbReference type="PANTHER" id="PTHR33121">
    <property type="entry name" value="CYCLIC DI-GMP PHOSPHODIESTERASE PDEF"/>
    <property type="match status" value="1"/>
</dbReference>
<dbReference type="GO" id="GO:0071111">
    <property type="term" value="F:cyclic-guanylate-specific phosphodiesterase activity"/>
    <property type="evidence" value="ECO:0007669"/>
    <property type="project" value="InterPro"/>
</dbReference>
<feature type="domain" description="EAL" evidence="2">
    <location>
        <begin position="405"/>
        <end position="644"/>
    </location>
</feature>
<dbReference type="InterPro" id="IPR001633">
    <property type="entry name" value="EAL_dom"/>
</dbReference>
<keyword evidence="1" id="KW-0812">Transmembrane</keyword>
<evidence type="ECO:0000256" key="1">
    <source>
        <dbReference type="SAM" id="Phobius"/>
    </source>
</evidence>
<dbReference type="PROSITE" id="PS50887">
    <property type="entry name" value="GGDEF"/>
    <property type="match status" value="1"/>
</dbReference>
<reference evidence="4 5" key="1">
    <citation type="submission" date="2014-06" db="EMBL/GenBank/DDBJ databases">
        <title>Genomes of Alteromonas australica, a world apart.</title>
        <authorList>
            <person name="Gonzaga A."/>
            <person name="Lopez-Perez M."/>
            <person name="Rodriguez-Valera F."/>
        </authorList>
    </citation>
    <scope>NUCLEOTIDE SEQUENCE [LARGE SCALE GENOMIC DNA]</scope>
    <source>
        <strain evidence="4 5">H 17</strain>
    </source>
</reference>
<dbReference type="GeneID" id="78254874"/>
<accession>A0A075P172</accession>
<dbReference type="Gene3D" id="3.30.110.200">
    <property type="match status" value="1"/>
</dbReference>
<feature type="transmembrane region" description="Helical" evidence="1">
    <location>
        <begin position="154"/>
        <end position="175"/>
    </location>
</feature>
<dbReference type="SUPFAM" id="SSF141868">
    <property type="entry name" value="EAL domain-like"/>
    <property type="match status" value="1"/>
</dbReference>
<dbReference type="SUPFAM" id="SSF55073">
    <property type="entry name" value="Nucleotide cyclase"/>
    <property type="match status" value="1"/>
</dbReference>
<name>A0A075P172_9ALTE</name>
<dbReference type="InterPro" id="IPR050706">
    <property type="entry name" value="Cyclic-di-GMP_PDE-like"/>
</dbReference>
<gene>
    <name evidence="4" type="ORF">EP13_08100</name>
</gene>
<dbReference type="Pfam" id="PF00563">
    <property type="entry name" value="EAL"/>
    <property type="match status" value="1"/>
</dbReference>
<dbReference type="eggNOG" id="COG2200">
    <property type="taxonomic scope" value="Bacteria"/>
</dbReference>
<dbReference type="NCBIfam" id="TIGR00254">
    <property type="entry name" value="GGDEF"/>
    <property type="match status" value="1"/>
</dbReference>
<dbReference type="eggNOG" id="COG2199">
    <property type="taxonomic scope" value="Bacteria"/>
</dbReference>
<dbReference type="CDD" id="cd01949">
    <property type="entry name" value="GGDEF"/>
    <property type="match status" value="1"/>
</dbReference>
<organism evidence="4 5">
    <name type="scientific">Alteromonas australica</name>
    <dbReference type="NCBI Taxonomy" id="589873"/>
    <lineage>
        <taxon>Bacteria</taxon>
        <taxon>Pseudomonadati</taxon>
        <taxon>Pseudomonadota</taxon>
        <taxon>Gammaproteobacteria</taxon>
        <taxon>Alteromonadales</taxon>
        <taxon>Alteromonadaceae</taxon>
        <taxon>Alteromonas/Salinimonas group</taxon>
        <taxon>Alteromonas</taxon>
    </lineage>
</organism>
<dbReference type="InterPro" id="IPR032244">
    <property type="entry name" value="LapD_MoxY_N"/>
</dbReference>
<evidence type="ECO:0000259" key="3">
    <source>
        <dbReference type="PROSITE" id="PS50887"/>
    </source>
</evidence>
<dbReference type="Proteomes" id="UP000056090">
    <property type="component" value="Chromosome"/>
</dbReference>
<dbReference type="Gene3D" id="3.20.20.450">
    <property type="entry name" value="EAL domain"/>
    <property type="match status" value="1"/>
</dbReference>
<dbReference type="Pfam" id="PF00990">
    <property type="entry name" value="GGDEF"/>
    <property type="match status" value="1"/>
</dbReference>
<dbReference type="InterPro" id="IPR043128">
    <property type="entry name" value="Rev_trsase/Diguanyl_cyclase"/>
</dbReference>
<dbReference type="Gene3D" id="6.20.270.20">
    <property type="entry name" value="LapD/MoxY periplasmic domain"/>
    <property type="match status" value="1"/>
</dbReference>
<dbReference type="Pfam" id="PF16448">
    <property type="entry name" value="LapD_MoxY_N"/>
    <property type="match status" value="1"/>
</dbReference>
<feature type="domain" description="GGDEF" evidence="3">
    <location>
        <begin position="267"/>
        <end position="399"/>
    </location>
</feature>